<keyword evidence="1" id="KW-0472">Membrane</keyword>
<keyword evidence="2" id="KW-1185">Reference proteome</keyword>
<evidence type="ECO:0000256" key="1">
    <source>
        <dbReference type="SAM" id="Phobius"/>
    </source>
</evidence>
<dbReference type="KEGG" id="dpte:113799851"/>
<reference evidence="3" key="1">
    <citation type="submission" date="2025-08" db="UniProtKB">
        <authorList>
            <consortium name="RefSeq"/>
        </authorList>
    </citation>
    <scope>IDENTIFICATION</scope>
    <source>
        <strain evidence="3">Airmid</strain>
    </source>
</reference>
<dbReference type="InParanoid" id="A0A6P6YLB0"/>
<protein>
    <submittedName>
        <fullName evidence="3">Uncharacterized protein LOC113799851</fullName>
    </submittedName>
</protein>
<keyword evidence="1" id="KW-1133">Transmembrane helix</keyword>
<dbReference type="OrthoDB" id="10535869at2759"/>
<gene>
    <name evidence="3" type="primary">LOC113799851</name>
</gene>
<accession>A0A6P6YLB0</accession>
<keyword evidence="1" id="KW-0812">Transmembrane</keyword>
<proteinExistence type="predicted"/>
<dbReference type="AlphaFoldDB" id="A0A6P6YLB0"/>
<dbReference type="RefSeq" id="XP_027206348.1">
    <property type="nucleotide sequence ID" value="XM_027350547.1"/>
</dbReference>
<name>A0A6P6YLB0_DERPT</name>
<dbReference type="Proteomes" id="UP000515146">
    <property type="component" value="Unplaced"/>
</dbReference>
<feature type="transmembrane region" description="Helical" evidence="1">
    <location>
        <begin position="108"/>
        <end position="129"/>
    </location>
</feature>
<organism evidence="2 3">
    <name type="scientific">Dermatophagoides pteronyssinus</name>
    <name type="common">European house dust mite</name>
    <dbReference type="NCBI Taxonomy" id="6956"/>
    <lineage>
        <taxon>Eukaryota</taxon>
        <taxon>Metazoa</taxon>
        <taxon>Ecdysozoa</taxon>
        <taxon>Arthropoda</taxon>
        <taxon>Chelicerata</taxon>
        <taxon>Arachnida</taxon>
        <taxon>Acari</taxon>
        <taxon>Acariformes</taxon>
        <taxon>Sarcoptiformes</taxon>
        <taxon>Astigmata</taxon>
        <taxon>Psoroptidia</taxon>
        <taxon>Analgoidea</taxon>
        <taxon>Pyroglyphidae</taxon>
        <taxon>Dermatophagoidinae</taxon>
        <taxon>Dermatophagoides</taxon>
    </lineage>
</organism>
<evidence type="ECO:0000313" key="2">
    <source>
        <dbReference type="Proteomes" id="UP000515146"/>
    </source>
</evidence>
<evidence type="ECO:0000313" key="3">
    <source>
        <dbReference type="RefSeq" id="XP_027206348.1"/>
    </source>
</evidence>
<sequence length="229" mass="26945">MSWIIHMDQSYRHPYCRRPYETIFDSEQNFFDGKCCHQHAVSSSSSSPATSKLNLTLLADKFVGKIVEKLSILDLTRRDHCKQKNHDGKESSSLKNNKRKICEDDDEAFWPFIKLIIFFILTILFYYLMFSIDQRHRHLSSLQNGSMFNGQAYHTNGTNYFFWNRSMISIEKITNNKSITIGDYLRLPIANQLRSSIDNQSSSSTTDDKMMDDKQFIQYLFNNIQMWID</sequence>